<evidence type="ECO:0000256" key="4">
    <source>
        <dbReference type="ARBA" id="ARBA00023163"/>
    </source>
</evidence>
<feature type="domain" description="Xylanolytic transcriptional activator regulatory" evidence="7">
    <location>
        <begin position="22"/>
        <end position="95"/>
    </location>
</feature>
<evidence type="ECO:0000256" key="2">
    <source>
        <dbReference type="ARBA" id="ARBA00023015"/>
    </source>
</evidence>
<dbReference type="GO" id="GO:0003677">
    <property type="term" value="F:DNA binding"/>
    <property type="evidence" value="ECO:0007669"/>
    <property type="project" value="UniProtKB-KW"/>
</dbReference>
<evidence type="ECO:0000313" key="8">
    <source>
        <dbReference type="EMBL" id="CAG8976123.1"/>
    </source>
</evidence>
<keyword evidence="3" id="KW-0238">DNA-binding</keyword>
<dbReference type="GO" id="GO:0003700">
    <property type="term" value="F:DNA-binding transcription factor activity"/>
    <property type="evidence" value="ECO:0007669"/>
    <property type="project" value="InterPro"/>
</dbReference>
<keyword evidence="5" id="KW-0539">Nucleus</keyword>
<dbReference type="PANTHER" id="PTHR46910:SF37">
    <property type="entry name" value="ZN(II)2CYS6 TRANSCRIPTION FACTOR (EUROFUNG)"/>
    <property type="match status" value="1"/>
</dbReference>
<sequence>MAMQAMTLMLSITTSSPNPQPSYIMTSVVANLASTLGLHRRSDSSSHNAEEIEQRRNVFWVFYIFEKSTSHSLGRPSSIYDDDIAVDLPPNGAATIQASTGAKLYDFFQNQITLSIIESRIYSELYSASSLTKSREGRMRVLGKLDDHLQRWRDAIPIEIRPEHPISCTNEQYIPVVMMHFTYLEAVIQLHRVSSRQGIFRNGTTTKVESGDELRLDNQTYTSHLLCVAAARRSIRLLDTIGNKTRHNQHFMWRALYYPLSACLVLLSNISSDPQDQHAASDIHFMKSITLFMTRFVNPTSSFAATPTVNMFQELYSIAARLVGKAPSYASQNSKRPAENDLAQAELSTVMSEELLYSNLDSQPTEPPAQRDPMTANPQSEIKTHIPSSRYNDQQNSQQDQDVQDVQNEQEFLFDDNPLGFAPFIVEGASYLNYDPSIYDPPLSPTSSEWDMTKIWVP</sequence>
<evidence type="ECO:0000259" key="7">
    <source>
        <dbReference type="SMART" id="SM00906"/>
    </source>
</evidence>
<dbReference type="GO" id="GO:0005634">
    <property type="term" value="C:nucleus"/>
    <property type="evidence" value="ECO:0007669"/>
    <property type="project" value="UniProtKB-SubCell"/>
</dbReference>
<evidence type="ECO:0000256" key="6">
    <source>
        <dbReference type="SAM" id="MobiDB-lite"/>
    </source>
</evidence>
<dbReference type="GO" id="GO:0006351">
    <property type="term" value="P:DNA-templated transcription"/>
    <property type="evidence" value="ECO:0007669"/>
    <property type="project" value="InterPro"/>
</dbReference>
<dbReference type="Proteomes" id="UP000701801">
    <property type="component" value="Unassembled WGS sequence"/>
</dbReference>
<dbReference type="Pfam" id="PF04082">
    <property type="entry name" value="Fungal_trans"/>
    <property type="match status" value="1"/>
</dbReference>
<evidence type="ECO:0000313" key="9">
    <source>
        <dbReference type="Proteomes" id="UP000701801"/>
    </source>
</evidence>
<keyword evidence="4" id="KW-0804">Transcription</keyword>
<keyword evidence="9" id="KW-1185">Reference proteome</keyword>
<dbReference type="InterPro" id="IPR050987">
    <property type="entry name" value="AtrR-like"/>
</dbReference>
<comment type="subcellular location">
    <subcellularLocation>
        <location evidence="1">Nucleus</location>
    </subcellularLocation>
</comment>
<keyword evidence="2" id="KW-0805">Transcription regulation</keyword>
<gene>
    <name evidence="8" type="ORF">HYALB_00002404</name>
</gene>
<dbReference type="CDD" id="cd12148">
    <property type="entry name" value="fungal_TF_MHR"/>
    <property type="match status" value="1"/>
</dbReference>
<dbReference type="GO" id="GO:0008270">
    <property type="term" value="F:zinc ion binding"/>
    <property type="evidence" value="ECO:0007669"/>
    <property type="project" value="InterPro"/>
</dbReference>
<proteinExistence type="predicted"/>
<organism evidence="8 9">
    <name type="scientific">Hymenoscyphus albidus</name>
    <dbReference type="NCBI Taxonomy" id="595503"/>
    <lineage>
        <taxon>Eukaryota</taxon>
        <taxon>Fungi</taxon>
        <taxon>Dikarya</taxon>
        <taxon>Ascomycota</taxon>
        <taxon>Pezizomycotina</taxon>
        <taxon>Leotiomycetes</taxon>
        <taxon>Helotiales</taxon>
        <taxon>Helotiaceae</taxon>
        <taxon>Hymenoscyphus</taxon>
    </lineage>
</organism>
<dbReference type="InterPro" id="IPR007219">
    <property type="entry name" value="XnlR_reg_dom"/>
</dbReference>
<evidence type="ECO:0000256" key="3">
    <source>
        <dbReference type="ARBA" id="ARBA00023125"/>
    </source>
</evidence>
<accession>A0A9N9PV31</accession>
<dbReference type="AlphaFoldDB" id="A0A9N9PV31"/>
<dbReference type="EMBL" id="CAJVRM010000162">
    <property type="protein sequence ID" value="CAG8976123.1"/>
    <property type="molecule type" value="Genomic_DNA"/>
</dbReference>
<feature type="region of interest" description="Disordered" evidence="6">
    <location>
        <begin position="360"/>
        <end position="380"/>
    </location>
</feature>
<reference evidence="8" key="1">
    <citation type="submission" date="2021-07" db="EMBL/GenBank/DDBJ databases">
        <authorList>
            <person name="Durling M."/>
        </authorList>
    </citation>
    <scope>NUCLEOTIDE SEQUENCE</scope>
</reference>
<dbReference type="PANTHER" id="PTHR46910">
    <property type="entry name" value="TRANSCRIPTION FACTOR PDR1"/>
    <property type="match status" value="1"/>
</dbReference>
<evidence type="ECO:0000256" key="5">
    <source>
        <dbReference type="ARBA" id="ARBA00023242"/>
    </source>
</evidence>
<dbReference type="SMART" id="SM00906">
    <property type="entry name" value="Fungal_trans"/>
    <property type="match status" value="1"/>
</dbReference>
<comment type="caution">
    <text evidence="8">The sequence shown here is derived from an EMBL/GenBank/DDBJ whole genome shotgun (WGS) entry which is preliminary data.</text>
</comment>
<evidence type="ECO:0000256" key="1">
    <source>
        <dbReference type="ARBA" id="ARBA00004123"/>
    </source>
</evidence>
<protein>
    <recommendedName>
        <fullName evidence="7">Xylanolytic transcriptional activator regulatory domain-containing protein</fullName>
    </recommendedName>
</protein>
<name>A0A9N9PV31_9HELO</name>
<dbReference type="OrthoDB" id="2123952at2759"/>